<comment type="similarity">
    <text evidence="3">Belongs to the methyltransferase superfamily. RsmD family.</text>
</comment>
<dbReference type="SUPFAM" id="SSF53335">
    <property type="entry name" value="S-adenosyl-L-methionine-dependent methyltransferases"/>
    <property type="match status" value="1"/>
</dbReference>
<dbReference type="Proteomes" id="UP001143307">
    <property type="component" value="Unassembled WGS sequence"/>
</dbReference>
<name>A0ABT3SUV8_9GAMM</name>
<keyword evidence="3" id="KW-0698">rRNA processing</keyword>
<gene>
    <name evidence="4" type="primary">rsmD</name>
    <name evidence="4" type="ORF">EYC87_09325</name>
</gene>
<dbReference type="CDD" id="cd02440">
    <property type="entry name" value="AdoMet_MTases"/>
    <property type="match status" value="1"/>
</dbReference>
<evidence type="ECO:0000256" key="3">
    <source>
        <dbReference type="PIRNR" id="PIRNR004553"/>
    </source>
</evidence>
<dbReference type="Pfam" id="PF03602">
    <property type="entry name" value="Cons_hypoth95"/>
    <property type="match status" value="1"/>
</dbReference>
<dbReference type="RefSeq" id="WP_279252634.1">
    <property type="nucleotide sequence ID" value="NZ_SHNP01000003.1"/>
</dbReference>
<organism evidence="4 5">
    <name type="scientific">Candidatus Seongchinamella marina</name>
    <dbReference type="NCBI Taxonomy" id="2518990"/>
    <lineage>
        <taxon>Bacteria</taxon>
        <taxon>Pseudomonadati</taxon>
        <taxon>Pseudomonadota</taxon>
        <taxon>Gammaproteobacteria</taxon>
        <taxon>Cellvibrionales</taxon>
        <taxon>Halieaceae</taxon>
        <taxon>Seongchinamella</taxon>
    </lineage>
</organism>
<dbReference type="EC" id="2.1.1.171" evidence="3"/>
<dbReference type="PANTHER" id="PTHR43542">
    <property type="entry name" value="METHYLTRANSFERASE"/>
    <property type="match status" value="1"/>
</dbReference>
<sequence>MSRGTKGLSGNGQLRIIGGQWRGRKLSFTAAEGLRPTSDRVRETLFNWLAADIHGAKCLDLFAGSGALGLESLSRGATYCDFIDTSAAAIKQLQSHLQVLDGASRGHCHNDSALSFLTKAQQRWDIVFVDPPFGQDLLAPTCDLLNQLKSLSPGAMVYVESGAKEKLPDFPASWEPHREKKAGGVSYRLFIVHPE</sequence>
<keyword evidence="1 3" id="KW-0489">Methyltransferase</keyword>
<keyword evidence="3" id="KW-0949">S-adenosyl-L-methionine</keyword>
<evidence type="ECO:0000256" key="1">
    <source>
        <dbReference type="ARBA" id="ARBA00022603"/>
    </source>
</evidence>
<comment type="catalytic activity">
    <reaction evidence="3">
        <text>guanosine(966) in 16S rRNA + S-adenosyl-L-methionine = N(2)-methylguanosine(966) in 16S rRNA + S-adenosyl-L-homocysteine + H(+)</text>
        <dbReference type="Rhea" id="RHEA:23548"/>
        <dbReference type="Rhea" id="RHEA-COMP:10211"/>
        <dbReference type="Rhea" id="RHEA-COMP:10212"/>
        <dbReference type="ChEBI" id="CHEBI:15378"/>
        <dbReference type="ChEBI" id="CHEBI:57856"/>
        <dbReference type="ChEBI" id="CHEBI:59789"/>
        <dbReference type="ChEBI" id="CHEBI:74269"/>
        <dbReference type="ChEBI" id="CHEBI:74481"/>
        <dbReference type="EC" id="2.1.1.171"/>
    </reaction>
</comment>
<evidence type="ECO:0000313" key="4">
    <source>
        <dbReference type="EMBL" id="MCX2973777.1"/>
    </source>
</evidence>
<dbReference type="PIRSF" id="PIRSF004553">
    <property type="entry name" value="CHP00095"/>
    <property type="match status" value="1"/>
</dbReference>
<dbReference type="NCBIfam" id="TIGR00095">
    <property type="entry name" value="16S rRNA (guanine(966)-N(2))-methyltransferase RsmD"/>
    <property type="match status" value="1"/>
</dbReference>
<evidence type="ECO:0000256" key="2">
    <source>
        <dbReference type="ARBA" id="ARBA00022679"/>
    </source>
</evidence>
<dbReference type="EMBL" id="SHNP01000003">
    <property type="protein sequence ID" value="MCX2973777.1"/>
    <property type="molecule type" value="Genomic_DNA"/>
</dbReference>
<keyword evidence="5" id="KW-1185">Reference proteome</keyword>
<dbReference type="PANTHER" id="PTHR43542:SF1">
    <property type="entry name" value="METHYLTRANSFERASE"/>
    <property type="match status" value="1"/>
</dbReference>
<accession>A0ABT3SUV8</accession>
<proteinExistence type="inferred from homology"/>
<dbReference type="InterPro" id="IPR029063">
    <property type="entry name" value="SAM-dependent_MTases_sf"/>
</dbReference>
<comment type="caution">
    <text evidence="4">The sequence shown here is derived from an EMBL/GenBank/DDBJ whole genome shotgun (WGS) entry which is preliminary data.</text>
</comment>
<dbReference type="InterPro" id="IPR004398">
    <property type="entry name" value="RNA_MeTrfase_RsmD"/>
</dbReference>
<reference evidence="4" key="1">
    <citation type="submission" date="2019-02" db="EMBL/GenBank/DDBJ databases">
        <authorList>
            <person name="Li S.-H."/>
        </authorList>
    </citation>
    <scope>NUCLEOTIDE SEQUENCE</scope>
    <source>
        <strain evidence="4">IMCC8485</strain>
    </source>
</reference>
<protein>
    <recommendedName>
        <fullName evidence="3">Ribosomal RNA small subunit methyltransferase D</fullName>
        <ecNumber evidence="3">2.1.1.171</ecNumber>
    </recommendedName>
</protein>
<dbReference type="Gene3D" id="3.40.50.150">
    <property type="entry name" value="Vaccinia Virus protein VP39"/>
    <property type="match status" value="1"/>
</dbReference>
<evidence type="ECO:0000313" key="5">
    <source>
        <dbReference type="Proteomes" id="UP001143307"/>
    </source>
</evidence>
<comment type="function">
    <text evidence="3">Specifically methylates the guanine in position 966 of 16S rRNA in the assembled 30S particle.</text>
</comment>
<dbReference type="GO" id="GO:0052913">
    <property type="term" value="F:16S rRNA (guanine(966)-N(2))-methyltransferase activity"/>
    <property type="evidence" value="ECO:0007669"/>
    <property type="project" value="UniProtKB-EC"/>
</dbReference>
<keyword evidence="2 3" id="KW-0808">Transferase</keyword>